<dbReference type="SUPFAM" id="SSF64438">
    <property type="entry name" value="CNF1/YfiH-like putative cysteine hydrolases"/>
    <property type="match status" value="1"/>
</dbReference>
<dbReference type="InterPro" id="IPR038371">
    <property type="entry name" value="Cu_polyphenol_OxRdtase_sf"/>
</dbReference>
<dbReference type="EMBL" id="CP042326">
    <property type="protein sequence ID" value="QDZ41481.1"/>
    <property type="molecule type" value="Genomic_DNA"/>
</dbReference>
<keyword evidence="7" id="KW-0862">Zinc</keyword>
<comment type="catalytic activity">
    <reaction evidence="1">
        <text>inosine + phosphate = alpha-D-ribose 1-phosphate + hypoxanthine</text>
        <dbReference type="Rhea" id="RHEA:27646"/>
        <dbReference type="ChEBI" id="CHEBI:17368"/>
        <dbReference type="ChEBI" id="CHEBI:17596"/>
        <dbReference type="ChEBI" id="CHEBI:43474"/>
        <dbReference type="ChEBI" id="CHEBI:57720"/>
        <dbReference type="EC" id="2.4.2.1"/>
    </reaction>
    <physiologicalReaction direction="left-to-right" evidence="1">
        <dbReference type="Rhea" id="RHEA:27647"/>
    </physiologicalReaction>
</comment>
<dbReference type="NCBIfam" id="TIGR00726">
    <property type="entry name" value="peptidoglycan editing factor PgeF"/>
    <property type="match status" value="1"/>
</dbReference>
<reference evidence="12" key="1">
    <citation type="submission" date="2019-08" db="EMBL/GenBank/DDBJ databases">
        <title>Carotenoids and Carotenoid Binding Proteins in the Halophilic Cyanobacterium Euhalothece sp. ZM00.</title>
        <authorList>
            <person name="Cho S.M."/>
            <person name="Song J.Y."/>
            <person name="Park Y.-I."/>
        </authorList>
    </citation>
    <scope>NUCLEOTIDE SEQUENCE [LARGE SCALE GENOMIC DNA]</scope>
    <source>
        <strain evidence="12">Z-M001</strain>
    </source>
</reference>
<dbReference type="GO" id="GO:0017061">
    <property type="term" value="F:S-methyl-5-thioadenosine phosphorylase activity"/>
    <property type="evidence" value="ECO:0007669"/>
    <property type="project" value="UniProtKB-EC"/>
</dbReference>
<dbReference type="Proteomes" id="UP000318453">
    <property type="component" value="Chromosome"/>
</dbReference>
<gene>
    <name evidence="12" type="primary">pgeF</name>
    <name evidence="12" type="ORF">FRE64_08315</name>
</gene>
<comment type="catalytic activity">
    <reaction evidence="8">
        <text>adenosine + H2O + H(+) = inosine + NH4(+)</text>
        <dbReference type="Rhea" id="RHEA:24408"/>
        <dbReference type="ChEBI" id="CHEBI:15377"/>
        <dbReference type="ChEBI" id="CHEBI:15378"/>
        <dbReference type="ChEBI" id="CHEBI:16335"/>
        <dbReference type="ChEBI" id="CHEBI:17596"/>
        <dbReference type="ChEBI" id="CHEBI:28938"/>
        <dbReference type="EC" id="3.5.4.4"/>
    </reaction>
    <physiologicalReaction direction="left-to-right" evidence="8">
        <dbReference type="Rhea" id="RHEA:24409"/>
    </physiologicalReaction>
</comment>
<evidence type="ECO:0000256" key="11">
    <source>
        <dbReference type="RuleBase" id="RU361274"/>
    </source>
</evidence>
<keyword evidence="6" id="KW-0378">Hydrolase</keyword>
<comment type="function">
    <text evidence="2">Purine nucleoside enzyme that catalyzes the phosphorolysis of adenosine and inosine nucleosides, yielding D-ribose 1-phosphate and the respective free bases, adenine and hypoxanthine. Also catalyzes the phosphorolysis of S-methyl-5'-thioadenosine into adenine and S-methyl-5-thio-alpha-D-ribose 1-phosphate. Also has adenosine deaminase activity.</text>
</comment>
<comment type="similarity">
    <text evidence="3 11">Belongs to the purine nucleoside phosphorylase YfiH/LACC1 family.</text>
</comment>
<dbReference type="AlphaFoldDB" id="A0A5B8NSJ9"/>
<evidence type="ECO:0000256" key="5">
    <source>
        <dbReference type="ARBA" id="ARBA00022723"/>
    </source>
</evidence>
<evidence type="ECO:0000256" key="2">
    <source>
        <dbReference type="ARBA" id="ARBA00003215"/>
    </source>
</evidence>
<sequence>MSNWEYHVAQGVSYFRCNLLAGFSHAFFTRDCTDYSLSELTQCLSLEAKPYRTKQVHGKIIVSPSEMPLENTKLVDGDGLCSDGEKQALWVASADCTPILIADVRRGKVGAVHAGWRGTALSILPSAIAHFLSHGSQLSDLRVALGPAISGEVYQVSEDVAIDVGKSLFPDRSSTEILEQLWQVQPSPLFPDTQGGKVRLDVRRVNYLQLQNMGFHPEQIAVSPHCTYQQPEHFFSYRRSREKAVQWSGIISNA</sequence>
<evidence type="ECO:0000256" key="7">
    <source>
        <dbReference type="ARBA" id="ARBA00022833"/>
    </source>
</evidence>
<evidence type="ECO:0000313" key="13">
    <source>
        <dbReference type="Proteomes" id="UP000318453"/>
    </source>
</evidence>
<keyword evidence="5" id="KW-0479">Metal-binding</keyword>
<dbReference type="Gene3D" id="3.60.140.10">
    <property type="entry name" value="CNF1/YfiH-like putative cysteine hydrolases"/>
    <property type="match status" value="1"/>
</dbReference>
<comment type="catalytic activity">
    <reaction evidence="10">
        <text>S-methyl-5'-thioadenosine + phosphate = 5-(methylsulfanyl)-alpha-D-ribose 1-phosphate + adenine</text>
        <dbReference type="Rhea" id="RHEA:11852"/>
        <dbReference type="ChEBI" id="CHEBI:16708"/>
        <dbReference type="ChEBI" id="CHEBI:17509"/>
        <dbReference type="ChEBI" id="CHEBI:43474"/>
        <dbReference type="ChEBI" id="CHEBI:58533"/>
        <dbReference type="EC" id="2.4.2.28"/>
    </reaction>
    <physiologicalReaction direction="left-to-right" evidence="10">
        <dbReference type="Rhea" id="RHEA:11853"/>
    </physiologicalReaction>
</comment>
<evidence type="ECO:0000256" key="9">
    <source>
        <dbReference type="ARBA" id="ARBA00048968"/>
    </source>
</evidence>
<comment type="catalytic activity">
    <reaction evidence="9">
        <text>adenosine + phosphate = alpha-D-ribose 1-phosphate + adenine</text>
        <dbReference type="Rhea" id="RHEA:27642"/>
        <dbReference type="ChEBI" id="CHEBI:16335"/>
        <dbReference type="ChEBI" id="CHEBI:16708"/>
        <dbReference type="ChEBI" id="CHEBI:43474"/>
        <dbReference type="ChEBI" id="CHEBI:57720"/>
        <dbReference type="EC" id="2.4.2.1"/>
    </reaction>
    <physiologicalReaction direction="left-to-right" evidence="9">
        <dbReference type="Rhea" id="RHEA:27643"/>
    </physiologicalReaction>
</comment>
<dbReference type="OrthoDB" id="4279at2"/>
<protein>
    <recommendedName>
        <fullName evidence="11">Purine nucleoside phosphorylase</fullName>
    </recommendedName>
</protein>
<dbReference type="GO" id="GO:0016787">
    <property type="term" value="F:hydrolase activity"/>
    <property type="evidence" value="ECO:0007669"/>
    <property type="project" value="UniProtKB-KW"/>
</dbReference>
<dbReference type="PANTHER" id="PTHR30616:SF2">
    <property type="entry name" value="PURINE NUCLEOSIDE PHOSPHORYLASE LACC1"/>
    <property type="match status" value="1"/>
</dbReference>
<keyword evidence="4" id="KW-0808">Transferase</keyword>
<evidence type="ECO:0000256" key="6">
    <source>
        <dbReference type="ARBA" id="ARBA00022801"/>
    </source>
</evidence>
<dbReference type="CDD" id="cd16833">
    <property type="entry name" value="YfiH"/>
    <property type="match status" value="1"/>
</dbReference>
<organism evidence="12 13">
    <name type="scientific">Euhalothece natronophila Z-M001</name>
    <dbReference type="NCBI Taxonomy" id="522448"/>
    <lineage>
        <taxon>Bacteria</taxon>
        <taxon>Bacillati</taxon>
        <taxon>Cyanobacteriota</taxon>
        <taxon>Cyanophyceae</taxon>
        <taxon>Oscillatoriophycideae</taxon>
        <taxon>Chroococcales</taxon>
        <taxon>Halothecacae</taxon>
        <taxon>Halothece cluster</taxon>
        <taxon>Euhalothece</taxon>
    </lineage>
</organism>
<proteinExistence type="inferred from homology"/>
<dbReference type="Pfam" id="PF02578">
    <property type="entry name" value="Cu-oxidase_4"/>
    <property type="match status" value="1"/>
</dbReference>
<evidence type="ECO:0000256" key="4">
    <source>
        <dbReference type="ARBA" id="ARBA00022679"/>
    </source>
</evidence>
<accession>A0A5B8NSJ9</accession>
<dbReference type="KEGG" id="enn:FRE64_08315"/>
<keyword evidence="13" id="KW-1185">Reference proteome</keyword>
<evidence type="ECO:0000256" key="10">
    <source>
        <dbReference type="ARBA" id="ARBA00049893"/>
    </source>
</evidence>
<evidence type="ECO:0000313" key="12">
    <source>
        <dbReference type="EMBL" id="QDZ41481.1"/>
    </source>
</evidence>
<dbReference type="InterPro" id="IPR011324">
    <property type="entry name" value="Cytotoxic_necrot_fac-like_cat"/>
</dbReference>
<name>A0A5B8NSJ9_9CHRO</name>
<evidence type="ECO:0000256" key="1">
    <source>
        <dbReference type="ARBA" id="ARBA00000553"/>
    </source>
</evidence>
<evidence type="ECO:0000256" key="3">
    <source>
        <dbReference type="ARBA" id="ARBA00007353"/>
    </source>
</evidence>
<evidence type="ECO:0000256" key="8">
    <source>
        <dbReference type="ARBA" id="ARBA00047989"/>
    </source>
</evidence>
<dbReference type="PANTHER" id="PTHR30616">
    <property type="entry name" value="UNCHARACTERIZED PROTEIN YFIH"/>
    <property type="match status" value="1"/>
</dbReference>
<dbReference type="InterPro" id="IPR003730">
    <property type="entry name" value="Cu_polyphenol_OxRdtase"/>
</dbReference>
<dbReference type="GO" id="GO:0005507">
    <property type="term" value="F:copper ion binding"/>
    <property type="evidence" value="ECO:0007669"/>
    <property type="project" value="TreeGrafter"/>
</dbReference>